<evidence type="ECO:0000256" key="2">
    <source>
        <dbReference type="SAM" id="MobiDB-lite"/>
    </source>
</evidence>
<dbReference type="InterPro" id="IPR011992">
    <property type="entry name" value="EF-hand-dom_pair"/>
</dbReference>
<dbReference type="PROSITE" id="PS00018">
    <property type="entry name" value="EF_HAND_1"/>
    <property type="match status" value="1"/>
</dbReference>
<evidence type="ECO:0000256" key="1">
    <source>
        <dbReference type="ARBA" id="ARBA00022837"/>
    </source>
</evidence>
<sequence>MPKPRKKQSKNKLKTKKKTQQEETKPNDCKKNLLAGFPENEIIEILWQTLRKDITSQELEEEAAYQKMCTEKNKPYIPIYPITFKQFSQVVETYKKNKTIEKTQEHDINVLLDAFEWLDANASGNVEKGEFVEQLKKVINESEKTETSTTLKNNPKKNIKKNKKNNQKKRKKRINK</sequence>
<keyword evidence="4" id="KW-1185">Reference proteome</keyword>
<comment type="caution">
    <text evidence="3">The sequence shown here is derived from an EMBL/GenBank/DDBJ whole genome shotgun (WGS) entry which is preliminary data.</text>
</comment>
<feature type="compositionally biased region" description="Basic and acidic residues" evidence="2">
    <location>
        <begin position="19"/>
        <end position="31"/>
    </location>
</feature>
<accession>X6NAG6</accession>
<reference evidence="3 4" key="1">
    <citation type="journal article" date="2013" name="Curr. Biol.">
        <title>The Genome of the Foraminiferan Reticulomyxa filosa.</title>
        <authorList>
            <person name="Glockner G."/>
            <person name="Hulsmann N."/>
            <person name="Schleicher M."/>
            <person name="Noegel A.A."/>
            <person name="Eichinger L."/>
            <person name="Gallinger C."/>
            <person name="Pawlowski J."/>
            <person name="Sierra R."/>
            <person name="Euteneuer U."/>
            <person name="Pillet L."/>
            <person name="Moustafa A."/>
            <person name="Platzer M."/>
            <person name="Groth M."/>
            <person name="Szafranski K."/>
            <person name="Schliwa M."/>
        </authorList>
    </citation>
    <scope>NUCLEOTIDE SEQUENCE [LARGE SCALE GENOMIC DNA]</scope>
</reference>
<dbReference type="AlphaFoldDB" id="X6NAG6"/>
<dbReference type="InterPro" id="IPR018247">
    <property type="entry name" value="EF_Hand_1_Ca_BS"/>
</dbReference>
<name>X6NAG6_RETFI</name>
<feature type="compositionally biased region" description="Basic residues" evidence="2">
    <location>
        <begin position="1"/>
        <end position="18"/>
    </location>
</feature>
<evidence type="ECO:0008006" key="5">
    <source>
        <dbReference type="Google" id="ProtNLM"/>
    </source>
</evidence>
<keyword evidence="1" id="KW-0106">Calcium</keyword>
<proteinExistence type="predicted"/>
<dbReference type="SUPFAM" id="SSF47473">
    <property type="entry name" value="EF-hand"/>
    <property type="match status" value="1"/>
</dbReference>
<protein>
    <recommendedName>
        <fullName evidence="5">EF-hand domain-containing protein</fullName>
    </recommendedName>
</protein>
<organism evidence="3 4">
    <name type="scientific">Reticulomyxa filosa</name>
    <dbReference type="NCBI Taxonomy" id="46433"/>
    <lineage>
        <taxon>Eukaryota</taxon>
        <taxon>Sar</taxon>
        <taxon>Rhizaria</taxon>
        <taxon>Retaria</taxon>
        <taxon>Foraminifera</taxon>
        <taxon>Monothalamids</taxon>
        <taxon>Reticulomyxidae</taxon>
        <taxon>Reticulomyxa</taxon>
    </lineage>
</organism>
<gene>
    <name evidence="3" type="ORF">RFI_14430</name>
</gene>
<dbReference type="EMBL" id="ASPP01010490">
    <property type="protein sequence ID" value="ETO22764.1"/>
    <property type="molecule type" value="Genomic_DNA"/>
</dbReference>
<feature type="region of interest" description="Disordered" evidence="2">
    <location>
        <begin position="1"/>
        <end position="31"/>
    </location>
</feature>
<evidence type="ECO:0000313" key="3">
    <source>
        <dbReference type="EMBL" id="ETO22764.1"/>
    </source>
</evidence>
<feature type="compositionally biased region" description="Basic residues" evidence="2">
    <location>
        <begin position="154"/>
        <end position="176"/>
    </location>
</feature>
<dbReference type="Proteomes" id="UP000023152">
    <property type="component" value="Unassembled WGS sequence"/>
</dbReference>
<evidence type="ECO:0000313" key="4">
    <source>
        <dbReference type="Proteomes" id="UP000023152"/>
    </source>
</evidence>
<feature type="region of interest" description="Disordered" evidence="2">
    <location>
        <begin position="142"/>
        <end position="176"/>
    </location>
</feature>